<evidence type="ECO:0000256" key="2">
    <source>
        <dbReference type="SAM" id="MobiDB-lite"/>
    </source>
</evidence>
<dbReference type="Proteomes" id="UP000053558">
    <property type="component" value="Unassembled WGS sequence"/>
</dbReference>
<organism evidence="3 4">
    <name type="scientific">Coniophora puteana (strain RWD-64-598)</name>
    <name type="common">Brown rot fungus</name>
    <dbReference type="NCBI Taxonomy" id="741705"/>
    <lineage>
        <taxon>Eukaryota</taxon>
        <taxon>Fungi</taxon>
        <taxon>Dikarya</taxon>
        <taxon>Basidiomycota</taxon>
        <taxon>Agaricomycotina</taxon>
        <taxon>Agaricomycetes</taxon>
        <taxon>Agaricomycetidae</taxon>
        <taxon>Boletales</taxon>
        <taxon>Coniophorineae</taxon>
        <taxon>Coniophoraceae</taxon>
        <taxon>Coniophora</taxon>
    </lineage>
</organism>
<reference evidence="4" key="1">
    <citation type="journal article" date="2012" name="Science">
        <title>The Paleozoic origin of enzymatic lignin decomposition reconstructed from 31 fungal genomes.</title>
        <authorList>
            <person name="Floudas D."/>
            <person name="Binder M."/>
            <person name="Riley R."/>
            <person name="Barry K."/>
            <person name="Blanchette R.A."/>
            <person name="Henrissat B."/>
            <person name="Martinez A.T."/>
            <person name="Otillar R."/>
            <person name="Spatafora J.W."/>
            <person name="Yadav J.S."/>
            <person name="Aerts A."/>
            <person name="Benoit I."/>
            <person name="Boyd A."/>
            <person name="Carlson A."/>
            <person name="Copeland A."/>
            <person name="Coutinho P.M."/>
            <person name="de Vries R.P."/>
            <person name="Ferreira P."/>
            <person name="Findley K."/>
            <person name="Foster B."/>
            <person name="Gaskell J."/>
            <person name="Glotzer D."/>
            <person name="Gorecki P."/>
            <person name="Heitman J."/>
            <person name="Hesse C."/>
            <person name="Hori C."/>
            <person name="Igarashi K."/>
            <person name="Jurgens J.A."/>
            <person name="Kallen N."/>
            <person name="Kersten P."/>
            <person name="Kohler A."/>
            <person name="Kuees U."/>
            <person name="Kumar T.K.A."/>
            <person name="Kuo A."/>
            <person name="LaButti K."/>
            <person name="Larrondo L.F."/>
            <person name="Lindquist E."/>
            <person name="Ling A."/>
            <person name="Lombard V."/>
            <person name="Lucas S."/>
            <person name="Lundell T."/>
            <person name="Martin R."/>
            <person name="McLaughlin D.J."/>
            <person name="Morgenstern I."/>
            <person name="Morin E."/>
            <person name="Murat C."/>
            <person name="Nagy L.G."/>
            <person name="Nolan M."/>
            <person name="Ohm R.A."/>
            <person name="Patyshakuliyeva A."/>
            <person name="Rokas A."/>
            <person name="Ruiz-Duenas F.J."/>
            <person name="Sabat G."/>
            <person name="Salamov A."/>
            <person name="Samejima M."/>
            <person name="Schmutz J."/>
            <person name="Slot J.C."/>
            <person name="St John F."/>
            <person name="Stenlid J."/>
            <person name="Sun H."/>
            <person name="Sun S."/>
            <person name="Syed K."/>
            <person name="Tsang A."/>
            <person name="Wiebenga A."/>
            <person name="Young D."/>
            <person name="Pisabarro A."/>
            <person name="Eastwood D.C."/>
            <person name="Martin F."/>
            <person name="Cullen D."/>
            <person name="Grigoriev I.V."/>
            <person name="Hibbett D.S."/>
        </authorList>
    </citation>
    <scope>NUCLEOTIDE SEQUENCE [LARGE SCALE GENOMIC DNA]</scope>
    <source>
        <strain evidence="4">RWD-64-598 SS2</strain>
    </source>
</reference>
<dbReference type="AlphaFoldDB" id="R7SFJ2"/>
<dbReference type="GeneID" id="19209769"/>
<protein>
    <submittedName>
        <fullName evidence="3">Uncharacterized protein</fullName>
    </submittedName>
</protein>
<feature type="coiled-coil region" evidence="1">
    <location>
        <begin position="55"/>
        <end position="141"/>
    </location>
</feature>
<feature type="coiled-coil region" evidence="1">
    <location>
        <begin position="200"/>
        <end position="234"/>
    </location>
</feature>
<dbReference type="eggNOG" id="ENOG502SI1J">
    <property type="taxonomic scope" value="Eukaryota"/>
</dbReference>
<dbReference type="KEGG" id="cput:CONPUDRAFT_78464"/>
<name>R7SFJ2_CONPW</name>
<feature type="non-terminal residue" evidence="3">
    <location>
        <position position="934"/>
    </location>
</feature>
<evidence type="ECO:0000313" key="4">
    <source>
        <dbReference type="Proteomes" id="UP000053558"/>
    </source>
</evidence>
<keyword evidence="1" id="KW-0175">Coiled coil</keyword>
<gene>
    <name evidence="3" type="ORF">CONPUDRAFT_78464</name>
</gene>
<dbReference type="OMA" id="SISHPYM"/>
<proteinExistence type="predicted"/>
<evidence type="ECO:0000313" key="3">
    <source>
        <dbReference type="EMBL" id="EIW73849.1"/>
    </source>
</evidence>
<feature type="compositionally biased region" description="Basic and acidic residues" evidence="2">
    <location>
        <begin position="9"/>
        <end position="47"/>
    </location>
</feature>
<feature type="region of interest" description="Disordered" evidence="2">
    <location>
        <begin position="888"/>
        <end position="923"/>
    </location>
</feature>
<keyword evidence="4" id="KW-1185">Reference proteome</keyword>
<feature type="compositionally biased region" description="Basic and acidic residues" evidence="2">
    <location>
        <begin position="894"/>
        <end position="916"/>
    </location>
</feature>
<accession>R7SFJ2</accession>
<sequence length="934" mass="105021">MAGRKKRSEKQMKVLRRAGERRWTDREVEEPKQPAKDSEERDNARHTRRAEKFAIDELKGVREQLQVVNKELSSERTIRLTLEKRHEASEEALVQTQDELEKALENTTIVEGELGRKGKQLADTRNALKTVEKKLAKAVGRTKKISRKLQTSQQAMKRARALKNNAKAHLGVLQCSIIPSLHAASALAVEREQLARISETAALRQDLQFNQQQQQELKQKLTTVQNKARQHQMRALRAVRTLATAQNKHHSKLSFRKSMEQRLLGRGRHGTYSSRFRAIIRTLALAGCAQDSIGRVIRLLYRSVGVTLSKDVSQRTVSRTLLEGGIASQIQVAAEMEQATAITISSDDTSHRNINYSSKHATLTTRRDDGSIDHQVRFLGVESTLDHTSIRQAHDWELKIQTLSALYTTFKAADAANEGTGTTFGGIEFTKKLMGVHGDHAADQKATFKLLQKWKERNTYLGLGYEVMHSGNLPSDEPAYGVAWREANDALTHQVGGPDGWAQLEMSEQASKSAEMLEKVAMTWGKLRFTALLPDERRARMLLVRAGCCMHKDLNCVKIGNTKMMAFWEESGLAGPLLLPNRDNAATIQEVDEDEELTEAQSRAINVTSRGGIKVTNLAGAIFNHKDDKKGLQDTHWHFMEQVVGAGEPTTFPDTSNTRYGSHCHAAAWLVRWQGAYISLLETVRDNKQKATFSHIESNLYKALHDEPTLTELVVLAVYGIAISSPTCGGQHVKMLSENPNLLLEPGHTAKATLDGSDRWENHQTMAVVHGMAESLPHLSGALISFLRGAVEGWERFSAEFRDDGEIAALSETERQDAWMSSTNDANEGALGTFRQLQNKNPGTSMHQVNARMVFKRNNTDVFMETLTDKQHEFLVQTTRQVDASGIEKKRRKELTEHKARTAVKKREAQERFSQRKEKKKQRLDELELILDEK</sequence>
<dbReference type="EMBL" id="JH711631">
    <property type="protein sequence ID" value="EIW73849.1"/>
    <property type="molecule type" value="Genomic_DNA"/>
</dbReference>
<dbReference type="RefSeq" id="XP_007775974.1">
    <property type="nucleotide sequence ID" value="XM_007777784.1"/>
</dbReference>
<dbReference type="OrthoDB" id="3246627at2759"/>
<evidence type="ECO:0000256" key="1">
    <source>
        <dbReference type="SAM" id="Coils"/>
    </source>
</evidence>
<feature type="region of interest" description="Disordered" evidence="2">
    <location>
        <begin position="1"/>
        <end position="47"/>
    </location>
</feature>